<evidence type="ECO:0000259" key="11">
    <source>
        <dbReference type="PROSITE" id="PS52004"/>
    </source>
</evidence>
<evidence type="ECO:0000313" key="13">
    <source>
        <dbReference type="EMBL" id="QIX11472.1"/>
    </source>
</evidence>
<dbReference type="Gene3D" id="3.40.50.720">
    <property type="entry name" value="NAD(P)-binding Rossmann-like Domain"/>
    <property type="match status" value="2"/>
</dbReference>
<evidence type="ECO:0000256" key="1">
    <source>
        <dbReference type="ARBA" id="ARBA00022450"/>
    </source>
</evidence>
<dbReference type="InterPro" id="IPR013154">
    <property type="entry name" value="ADH-like_N"/>
</dbReference>
<dbReference type="GO" id="GO:0004315">
    <property type="term" value="F:3-oxoacyl-[acyl-carrier-protein] synthase activity"/>
    <property type="evidence" value="ECO:0007669"/>
    <property type="project" value="InterPro"/>
</dbReference>
<dbReference type="InterPro" id="IPR016035">
    <property type="entry name" value="Acyl_Trfase/lysoPLipase"/>
</dbReference>
<dbReference type="SUPFAM" id="SSF53901">
    <property type="entry name" value="Thiolase-like"/>
    <property type="match status" value="1"/>
</dbReference>
<keyword evidence="3" id="KW-0808">Transferase</keyword>
<evidence type="ECO:0000256" key="4">
    <source>
        <dbReference type="ARBA" id="ARBA00022857"/>
    </source>
</evidence>
<keyword evidence="6" id="KW-0511">Multifunctional enzyme</keyword>
<dbReference type="Pfam" id="PF23114">
    <property type="entry name" value="NAD-bd_HRPKS_sdrA"/>
    <property type="match status" value="1"/>
</dbReference>
<name>A0A6H0YVI1_CLAME</name>
<dbReference type="Pfam" id="PF13602">
    <property type="entry name" value="ADH_zinc_N_2"/>
    <property type="match status" value="1"/>
</dbReference>
<sequence length="2564" mass="282061">MNGQIFKPKFEKHAEIRPFINGTFPNGFSQSTYHQISDDGDLEHPENSSSGKQPVAIVGISCHFPGEINSPQEFSDFCAKGEEAWSEFPKDRFNIDAWYHPNTDKGGSFNLRSGHFLKDDRYKRFDTGFFNISPKEAKGKMLTFSKSLDPRSRMHLESAYEAFENAGIPLSEINGSQTGVFVGAFLNDYGSLMDKDPAVNVAHRATGLGIAMLANRLSYWFGLHGPSMTIDTACSASAAAVHLAFESLQTGMSKLALVSGANLVLSPESIIQLSVMKFLSPDGKSYMFDSRANGYARGEGIGTLILKPLSDALANNDTVYAVIQNTGINQDGKTPGITLPSQEAQKRLIQRTYEEIGLNPTDTDLLEAHGTGTVAGDKAEAEALAFGLKTTLRAADKPLNVISVKTKIGHCEAASGVAGVIHGIVALRSRTVFPNCNFENPSSEINFKDWKIQVPTSSQPWISEHPRRVSVNSYGYGGTNVHLILEEHHRHSAHSARAFLHGTAEDQSSPARSKALCISAHEVDSLQTLITQVAHFLETHQDQQTFLDAVYTLGQRRSLLRYRIAIHGVSKEDFTNQLSVLRPKPTRVSRSPKIGFVFTGQGAQWAQMGCQLIQSYPIFSDTLQEAETHLRSLGADWSLTEELDKAASVSNIDEPYLSQTLSTALQLALVELLRSWNIEPVSVTGHSSGEIAAAFAAGMLSSSTAMTIAYFRGKSCDELAKDKSKAWNGAMLAVGLTEEQIKPFRAPLHEAGVSIACFNSPKSLTLSGKASTIDSFHEKMSQLGHFSRKLKVNVGYHSAQMEIIADQYRRILSSHVEHFSARKDVKFNSSVYPGIRVETNYEYWVQNMICPVRFSDALNHMISEENVAFKPDVLLEIGPHSTLAGPIRQILAKKGAETSINYFATLQRGSDDQQALLSTACNLFNLGAKLDFGAVNFPRGTASTSVLTDLPSYPWNHDTVHWHDGRNSLNYLHQEFPSHDLLGKLTHDSSMTEMKWVNFLSLSFVPWLRDHIVLGEVVFPGAGYMAMAIEAARQKAIMRKAAITGVSLRDVSFKNALPIPTIAPGVEIALLLEPLRYGPTRTTDTWDVFRIVSYSSGRNAVEHCHGMVSCCRGFENDDWDYDDESIGCYKDGALKENSDWVDWLPTIYSGLQMGPCFRLFTGALRSSEKLITSIQVPDTVSLMPMNYESPSIASAPVVDALLQQCCLHAEDIGDVSGEMYPTYVKDFSFSLNFRKKAGELLWARSHTKMHSQRDMEGSCIAMALNEAGKLIPMAKMTATRFFITKRQASTVESSYDPNLCTKVVWAPDVEYFGQTDAESLWGHGHMGPEEESNLLYIEKVVWFCIRKAWESKARWDDHLPKHLQHYTKWLGAKYDDGKYGKLGFQTLEWDVADDRVIEETLDVASSMGPYGEMIVKIGRKLPEVLSQAIDPLSLMLEDGLLDNFYASFLNQERANEKAGQYMDILGHKFPGQKVLEIGAGTGAATAWILKAIGGRDIHQPRFSSYTFTDISAGFFEKARAKFENHSDLMEFKTLNIENDPRSQGFTGQYDVVVAANVLHATARMERTLRHVNMLLRPGGKLILVELTNHTAVGPALVFGTLPGWWLGADEGRTETPLLTESAWSALLQKVGFSGLDICLRDSEDERTYAISMMISTKQDQAAQSEQIAPHILYTDPSQANFCLTLQTLLGQHSKEKGNLSLLQDAALSSGTYVLIDSLDKPLLGCLNEHQFLRLQELFECATGLLWVGFGEIAGSSNPTTGSVTGFLRSLRSENEGMSYVVLDLDGRSHTGQDTQLDIIARMFHSRFSNPADSSEFEYASHNGFIEIPRMVEDEMANKNIRPLLTTETELQPLWLKDVPRVLQMRQIGFLDSFYFAAQPHTKLSDDEVEICVKSAGLNFKDVLIASGALPVPLNLGLECAGTIARVGAQVVGLEVGDRVCASGMSTFATHARVPSRYAVKIPQTMDFSVAASIPTVFTTAYYCIYVAGALKPGEVVLIHSATGGLGQACLKIAQHIGAEIIATCGSPEKVKFLQTTYGLPRDHILNSRSYRYESQVMRITKDRGVDVLINDQAGDGLREGWACMGMFGRFIDVAKRDSIENASLPMAQFGKGVTYLPVPLDLYMDHQQESMEHALQGGTGLIFEGKMTPIQPITTFKMSEVEKAFRFMQSGKHIGKIVLNLDDDDQVQAITGPKPGLRLRPQATYMIVGGLSGIGSAFAQRMVEKLGATHLILLSRSGMNAEGAQDLVHSIEEKGANVKVIKCDVASAEDLNLQLDACTKHLPPDSILATQTHSKFIAARRPKIEGTLNLHDYFNSRSISLDFFVMLSSVAGIQGGPSQSNYAAGNTFQDAFAHWRRAQGLPALAIDIGYVADVGWTASNSNLRRVAEERRQKPITSQELMTLIEYHVMSWSENIRRGESDNVTTPSAQVAVGLSENLPESALFSHIKASRARASPAASSTTQSAKQDSVKVKLDAVGNDKIALSDIIETVIGDKLAQLLLLPRENVHLDDTFASHGVDSLVAVEIRSWVGKELGGKLVVSEILTGQTTIRDVVKEIVEKRVAA</sequence>
<dbReference type="GO" id="GO:0004312">
    <property type="term" value="F:fatty acid synthase activity"/>
    <property type="evidence" value="ECO:0007669"/>
    <property type="project" value="TreeGrafter"/>
</dbReference>
<feature type="region of interest" description="N-terminal hotdog fold" evidence="8">
    <location>
        <begin position="979"/>
        <end position="1115"/>
    </location>
</feature>
<dbReference type="PROSITE" id="PS00606">
    <property type="entry name" value="KS3_1"/>
    <property type="match status" value="1"/>
</dbReference>
<keyword evidence="2" id="KW-0597">Phosphoprotein</keyword>
<dbReference type="SMART" id="SM00827">
    <property type="entry name" value="PKS_AT"/>
    <property type="match status" value="1"/>
</dbReference>
<dbReference type="Gene3D" id="3.10.129.110">
    <property type="entry name" value="Polyketide synthase dehydratase"/>
    <property type="match status" value="1"/>
</dbReference>
<dbReference type="InterPro" id="IPR009081">
    <property type="entry name" value="PP-bd_ACP"/>
</dbReference>
<dbReference type="InterPro" id="IPR056501">
    <property type="entry name" value="NAD-bd_HRPKS_sdrA"/>
</dbReference>
<dbReference type="PROSITE" id="PS52019">
    <property type="entry name" value="PKS_MFAS_DH"/>
    <property type="match status" value="1"/>
</dbReference>
<dbReference type="Gene3D" id="3.40.47.10">
    <property type="match status" value="1"/>
</dbReference>
<organism evidence="13">
    <name type="scientific">Cladonia metacorallifera</name>
    <name type="common">Lichen-forming fungus</name>
    <dbReference type="NCBI Taxonomy" id="195773"/>
    <lineage>
        <taxon>Eukaryota</taxon>
        <taxon>Fungi</taxon>
        <taxon>Dikarya</taxon>
        <taxon>Ascomycota</taxon>
        <taxon>Pezizomycotina</taxon>
        <taxon>Lecanoromycetes</taxon>
        <taxon>OSLEUM clade</taxon>
        <taxon>Lecanoromycetidae</taxon>
        <taxon>Lecanorales</taxon>
        <taxon>Lecanorineae</taxon>
        <taxon>Cladoniaceae</taxon>
        <taxon>Cladonia</taxon>
    </lineage>
</organism>
<dbReference type="InterPro" id="IPR013968">
    <property type="entry name" value="PKS_KR"/>
</dbReference>
<dbReference type="SMART" id="SM00829">
    <property type="entry name" value="PKS_ER"/>
    <property type="match status" value="1"/>
</dbReference>
<dbReference type="Gene3D" id="3.30.70.3290">
    <property type="match status" value="1"/>
</dbReference>
<dbReference type="InterPro" id="IPR020807">
    <property type="entry name" value="PKS_DH"/>
</dbReference>
<dbReference type="SUPFAM" id="SSF53335">
    <property type="entry name" value="S-adenosyl-L-methionine-dependent methyltransferases"/>
    <property type="match status" value="1"/>
</dbReference>
<dbReference type="InterPro" id="IPR020841">
    <property type="entry name" value="PKS_Beta-ketoAc_synthase_dom"/>
</dbReference>
<gene>
    <name evidence="13" type="primary">PKS3</name>
</gene>
<dbReference type="InterPro" id="IPR050091">
    <property type="entry name" value="PKS_NRPS_Biosynth_Enz"/>
</dbReference>
<feature type="domain" description="Ketosynthase family 3 (KS3)" evidence="11">
    <location>
        <begin position="52"/>
        <end position="487"/>
    </location>
</feature>
<dbReference type="CDD" id="cd02440">
    <property type="entry name" value="AdoMet_MTases"/>
    <property type="match status" value="1"/>
</dbReference>
<evidence type="ECO:0000256" key="3">
    <source>
        <dbReference type="ARBA" id="ARBA00022679"/>
    </source>
</evidence>
<feature type="active site" description="Proton acceptor; for dehydratase activity" evidence="8">
    <location>
        <position position="1011"/>
    </location>
</feature>
<dbReference type="CDD" id="cd00833">
    <property type="entry name" value="PKS"/>
    <property type="match status" value="1"/>
</dbReference>
<dbReference type="PROSITE" id="PS50075">
    <property type="entry name" value="CARRIER"/>
    <property type="match status" value="1"/>
</dbReference>
<dbReference type="InterPro" id="IPR014030">
    <property type="entry name" value="Ketoacyl_synth_N"/>
</dbReference>
<evidence type="ECO:0000259" key="12">
    <source>
        <dbReference type="PROSITE" id="PS52019"/>
    </source>
</evidence>
<dbReference type="Pfam" id="PF00109">
    <property type="entry name" value="ketoacyl-synt"/>
    <property type="match status" value="1"/>
</dbReference>
<evidence type="ECO:0000259" key="10">
    <source>
        <dbReference type="PROSITE" id="PS50075"/>
    </source>
</evidence>
<dbReference type="GO" id="GO:0006633">
    <property type="term" value="P:fatty acid biosynthetic process"/>
    <property type="evidence" value="ECO:0007669"/>
    <property type="project" value="InterPro"/>
</dbReference>
<dbReference type="InterPro" id="IPR013217">
    <property type="entry name" value="Methyltransf_12"/>
</dbReference>
<dbReference type="InterPro" id="IPR014043">
    <property type="entry name" value="Acyl_transferase_dom"/>
</dbReference>
<dbReference type="InterPro" id="IPR036291">
    <property type="entry name" value="NAD(P)-bd_dom_sf"/>
</dbReference>
<dbReference type="SUPFAM" id="SSF55048">
    <property type="entry name" value="Probable ACP-binding domain of malonyl-CoA ACP transacylase"/>
    <property type="match status" value="1"/>
</dbReference>
<dbReference type="InterPro" id="IPR057326">
    <property type="entry name" value="KR_dom"/>
</dbReference>
<feature type="domain" description="PKS/mFAS DH" evidence="12">
    <location>
        <begin position="979"/>
        <end position="1290"/>
    </location>
</feature>
<dbReference type="SUPFAM" id="SSF51735">
    <property type="entry name" value="NAD(P)-binding Rossmann-fold domains"/>
    <property type="match status" value="2"/>
</dbReference>
<evidence type="ECO:0000256" key="8">
    <source>
        <dbReference type="PROSITE-ProRule" id="PRU01363"/>
    </source>
</evidence>
<dbReference type="SUPFAM" id="SSF47336">
    <property type="entry name" value="ACP-like"/>
    <property type="match status" value="1"/>
</dbReference>
<dbReference type="Gene3D" id="1.10.1200.10">
    <property type="entry name" value="ACP-like"/>
    <property type="match status" value="1"/>
</dbReference>
<dbReference type="Gene3D" id="3.90.180.10">
    <property type="entry name" value="Medium-chain alcohol dehydrogenases, catalytic domain"/>
    <property type="match status" value="1"/>
</dbReference>
<dbReference type="PANTHER" id="PTHR43775:SF29">
    <property type="entry name" value="ASPERFURANONE POLYKETIDE SYNTHASE AFOG-RELATED"/>
    <property type="match status" value="1"/>
</dbReference>
<evidence type="ECO:0000256" key="6">
    <source>
        <dbReference type="ARBA" id="ARBA00023268"/>
    </source>
</evidence>
<dbReference type="SUPFAM" id="SSF50129">
    <property type="entry name" value="GroES-like"/>
    <property type="match status" value="1"/>
</dbReference>
<dbReference type="InterPro" id="IPR032821">
    <property type="entry name" value="PKS_assoc"/>
</dbReference>
<dbReference type="GO" id="GO:0044550">
    <property type="term" value="P:secondary metabolite biosynthetic process"/>
    <property type="evidence" value="ECO:0007669"/>
    <property type="project" value="UniProtKB-ARBA"/>
</dbReference>
<dbReference type="Pfam" id="PF00550">
    <property type="entry name" value="PP-binding"/>
    <property type="match status" value="1"/>
</dbReference>
<dbReference type="Pfam" id="PF02801">
    <property type="entry name" value="Ketoacyl-synt_C"/>
    <property type="match status" value="1"/>
</dbReference>
<dbReference type="GO" id="GO:0031177">
    <property type="term" value="F:phosphopantetheine binding"/>
    <property type="evidence" value="ECO:0007669"/>
    <property type="project" value="InterPro"/>
</dbReference>
<feature type="region of interest" description="Disordered" evidence="9">
    <location>
        <begin position="30"/>
        <end position="51"/>
    </location>
</feature>
<dbReference type="InterPro" id="IPR016039">
    <property type="entry name" value="Thiolase-like"/>
</dbReference>
<evidence type="ECO:0000256" key="2">
    <source>
        <dbReference type="ARBA" id="ARBA00022553"/>
    </source>
</evidence>
<dbReference type="InterPro" id="IPR018201">
    <property type="entry name" value="Ketoacyl_synth_AS"/>
</dbReference>
<dbReference type="InterPro" id="IPR001227">
    <property type="entry name" value="Ac_transferase_dom_sf"/>
</dbReference>
<dbReference type="PANTHER" id="PTHR43775">
    <property type="entry name" value="FATTY ACID SYNTHASE"/>
    <property type="match status" value="1"/>
</dbReference>
<dbReference type="Pfam" id="PF08240">
    <property type="entry name" value="ADH_N"/>
    <property type="match status" value="1"/>
</dbReference>
<accession>A0A6H0YVI1</accession>
<dbReference type="SMART" id="SM00823">
    <property type="entry name" value="PKS_PP"/>
    <property type="match status" value="1"/>
</dbReference>
<feature type="region of interest" description="C-terminal hotdog fold" evidence="8">
    <location>
        <begin position="1134"/>
        <end position="1290"/>
    </location>
</feature>
<evidence type="ECO:0000256" key="5">
    <source>
        <dbReference type="ARBA" id="ARBA00023002"/>
    </source>
</evidence>
<dbReference type="InterPro" id="IPR020806">
    <property type="entry name" value="PKS_PP-bd"/>
</dbReference>
<dbReference type="InterPro" id="IPR049900">
    <property type="entry name" value="PKS_mFAS_DH"/>
</dbReference>
<keyword evidence="4" id="KW-0521">NADP</keyword>
<dbReference type="SMART" id="SM00822">
    <property type="entry name" value="PKS_KR"/>
    <property type="match status" value="1"/>
</dbReference>
<dbReference type="InterPro" id="IPR042104">
    <property type="entry name" value="PKS_dehydratase_sf"/>
</dbReference>
<dbReference type="Gene3D" id="3.40.50.150">
    <property type="entry name" value="Vaccinia Virus protein VP39"/>
    <property type="match status" value="1"/>
</dbReference>
<dbReference type="InterPro" id="IPR016036">
    <property type="entry name" value="Malonyl_transacylase_ACP-bd"/>
</dbReference>
<dbReference type="SUPFAM" id="SSF52151">
    <property type="entry name" value="FabD/lysophospholipase-like"/>
    <property type="match status" value="1"/>
</dbReference>
<reference evidence="13" key="1">
    <citation type="submission" date="2019-08" db="EMBL/GenBank/DDBJ databases">
        <title>Exogenous carbon and light sources induced a secondary metabolite, cristazarin, in a lichen-forming fungus Cladonia metacorallifera.</title>
        <authorList>
            <person name="Kim J.A."/>
            <person name="Kim S."/>
            <person name="Park S.-Y."/>
            <person name="Hur J.-S."/>
        </authorList>
    </citation>
    <scope>NUCLEOTIDE SEQUENCE</scope>
</reference>
<dbReference type="EMBL" id="MN317138">
    <property type="protein sequence ID" value="QIX11472.1"/>
    <property type="molecule type" value="Genomic_DNA"/>
</dbReference>
<keyword evidence="7" id="KW-0012">Acyltransferase</keyword>
<dbReference type="SMART" id="SM00826">
    <property type="entry name" value="PKS_DH"/>
    <property type="match status" value="1"/>
</dbReference>
<dbReference type="PROSITE" id="PS52004">
    <property type="entry name" value="KS3_2"/>
    <property type="match status" value="1"/>
</dbReference>
<evidence type="ECO:0000256" key="7">
    <source>
        <dbReference type="ARBA" id="ARBA00023315"/>
    </source>
</evidence>
<protein>
    <submittedName>
        <fullName evidence="13">Polyketide synthase</fullName>
    </submittedName>
</protein>
<dbReference type="InterPro" id="IPR014031">
    <property type="entry name" value="Ketoacyl_synth_C"/>
</dbReference>
<dbReference type="InterPro" id="IPR020843">
    <property type="entry name" value="ER"/>
</dbReference>
<dbReference type="GO" id="GO:0016491">
    <property type="term" value="F:oxidoreductase activity"/>
    <property type="evidence" value="ECO:0007669"/>
    <property type="project" value="UniProtKB-KW"/>
</dbReference>
<dbReference type="InterPro" id="IPR036736">
    <property type="entry name" value="ACP-like_sf"/>
</dbReference>
<dbReference type="Pfam" id="PF08242">
    <property type="entry name" value="Methyltransf_12"/>
    <property type="match status" value="1"/>
</dbReference>
<evidence type="ECO:0000256" key="9">
    <source>
        <dbReference type="SAM" id="MobiDB-lite"/>
    </source>
</evidence>
<proteinExistence type="predicted"/>
<dbReference type="InterPro" id="IPR049552">
    <property type="entry name" value="PKS_DH_N"/>
</dbReference>
<dbReference type="Gene3D" id="3.40.366.10">
    <property type="entry name" value="Malonyl-Coenzyme A Acyl Carrier Protein, domain 2"/>
    <property type="match status" value="1"/>
</dbReference>
<dbReference type="InterPro" id="IPR011032">
    <property type="entry name" value="GroES-like_sf"/>
</dbReference>
<feature type="active site" description="Proton donor; for dehydratase activity" evidence="8">
    <location>
        <position position="1199"/>
    </location>
</feature>
<dbReference type="Pfam" id="PF08659">
    <property type="entry name" value="KR"/>
    <property type="match status" value="1"/>
</dbReference>
<dbReference type="SMART" id="SM00825">
    <property type="entry name" value="PKS_KS"/>
    <property type="match status" value="1"/>
</dbReference>
<keyword evidence="5" id="KW-0560">Oxidoreductase</keyword>
<keyword evidence="1" id="KW-0596">Phosphopantetheine</keyword>
<dbReference type="CDD" id="cd05195">
    <property type="entry name" value="enoyl_red"/>
    <property type="match status" value="1"/>
</dbReference>
<dbReference type="Pfam" id="PF16197">
    <property type="entry name" value="KAsynt_C_assoc"/>
    <property type="match status" value="1"/>
</dbReference>
<dbReference type="Pfam" id="PF00698">
    <property type="entry name" value="Acyl_transf_1"/>
    <property type="match status" value="1"/>
</dbReference>
<feature type="domain" description="Carrier" evidence="10">
    <location>
        <begin position="2483"/>
        <end position="2561"/>
    </location>
</feature>
<dbReference type="Pfam" id="PF21089">
    <property type="entry name" value="PKS_DH_N"/>
    <property type="match status" value="1"/>
</dbReference>
<dbReference type="InterPro" id="IPR029063">
    <property type="entry name" value="SAM-dependent_MTases_sf"/>
</dbReference>